<organism evidence="1">
    <name type="scientific">Anguilla anguilla</name>
    <name type="common">European freshwater eel</name>
    <name type="synonym">Muraena anguilla</name>
    <dbReference type="NCBI Taxonomy" id="7936"/>
    <lineage>
        <taxon>Eukaryota</taxon>
        <taxon>Metazoa</taxon>
        <taxon>Chordata</taxon>
        <taxon>Craniata</taxon>
        <taxon>Vertebrata</taxon>
        <taxon>Euteleostomi</taxon>
        <taxon>Actinopterygii</taxon>
        <taxon>Neopterygii</taxon>
        <taxon>Teleostei</taxon>
        <taxon>Anguilliformes</taxon>
        <taxon>Anguillidae</taxon>
        <taxon>Anguilla</taxon>
    </lineage>
</organism>
<reference evidence="1" key="1">
    <citation type="submission" date="2014-11" db="EMBL/GenBank/DDBJ databases">
        <authorList>
            <person name="Amaro Gonzalez C."/>
        </authorList>
    </citation>
    <scope>NUCLEOTIDE SEQUENCE</scope>
</reference>
<evidence type="ECO:0000313" key="1">
    <source>
        <dbReference type="EMBL" id="JAH20281.1"/>
    </source>
</evidence>
<dbReference type="EMBL" id="GBXM01088296">
    <property type="protein sequence ID" value="JAH20281.1"/>
    <property type="molecule type" value="Transcribed_RNA"/>
</dbReference>
<proteinExistence type="predicted"/>
<accession>A0A0E9QTK6</accession>
<protein>
    <submittedName>
        <fullName evidence="1">Uncharacterized protein</fullName>
    </submittedName>
</protein>
<name>A0A0E9QTK6_ANGAN</name>
<sequence length="30" mass="3377">MFPYASIVFFFCPSIKLDRLAEAPLVINAC</sequence>
<dbReference type="AlphaFoldDB" id="A0A0E9QTK6"/>
<reference evidence="1" key="2">
    <citation type="journal article" date="2015" name="Fish Shellfish Immunol.">
        <title>Early steps in the European eel (Anguilla anguilla)-Vibrio vulnificus interaction in the gills: Role of the RtxA13 toxin.</title>
        <authorList>
            <person name="Callol A."/>
            <person name="Pajuelo D."/>
            <person name="Ebbesson L."/>
            <person name="Teles M."/>
            <person name="MacKenzie S."/>
            <person name="Amaro C."/>
        </authorList>
    </citation>
    <scope>NUCLEOTIDE SEQUENCE</scope>
</reference>